<dbReference type="WBParaSite" id="MCU_012945-RA">
    <property type="protein sequence ID" value="MCU_012945-RA"/>
    <property type="gene ID" value="MCU_012945"/>
</dbReference>
<dbReference type="Proteomes" id="UP000267029">
    <property type="component" value="Unassembled WGS sequence"/>
</dbReference>
<accession>A0A0R3UBT2</accession>
<reference evidence="3" key="2">
    <citation type="submission" date="2019-11" db="UniProtKB">
        <authorList>
            <consortium name="WormBaseParasite"/>
        </authorList>
    </citation>
    <scope>IDENTIFICATION</scope>
</reference>
<dbReference type="AlphaFoldDB" id="A0A0R3UBT2"/>
<proteinExistence type="predicted"/>
<sequence length="94" mass="10097">MRKTAPMPKTPLGGAACKIPKVGVFVSEVAVVLSAFVGDHNVSDYGLPANPENLNAVCEAVYEKLLEVRKQFCLLALNSFHCLRVHCTVILAAT</sequence>
<evidence type="ECO:0000313" key="1">
    <source>
        <dbReference type="EMBL" id="VDD78378.1"/>
    </source>
</evidence>
<organism evidence="1 2">
    <name type="scientific">Mesocestoides corti</name>
    <name type="common">Flatworm</name>
    <dbReference type="NCBI Taxonomy" id="53468"/>
    <lineage>
        <taxon>Eukaryota</taxon>
        <taxon>Metazoa</taxon>
        <taxon>Spiralia</taxon>
        <taxon>Lophotrochozoa</taxon>
        <taxon>Platyhelminthes</taxon>
        <taxon>Cestoda</taxon>
        <taxon>Eucestoda</taxon>
        <taxon>Cyclophyllidea</taxon>
        <taxon>Mesocestoididae</taxon>
        <taxon>Mesocestoides</taxon>
    </lineage>
</organism>
<dbReference type="EMBL" id="UXSR01001572">
    <property type="protein sequence ID" value="VDD78378.1"/>
    <property type="molecule type" value="Genomic_DNA"/>
</dbReference>
<evidence type="ECO:0000313" key="2">
    <source>
        <dbReference type="Proteomes" id="UP000267029"/>
    </source>
</evidence>
<gene>
    <name evidence="1" type="ORF">MCOS_LOCUS4381</name>
</gene>
<reference evidence="1 2" key="1">
    <citation type="submission" date="2018-10" db="EMBL/GenBank/DDBJ databases">
        <authorList>
            <consortium name="Pathogen Informatics"/>
        </authorList>
    </citation>
    <scope>NUCLEOTIDE SEQUENCE [LARGE SCALE GENOMIC DNA]</scope>
</reference>
<evidence type="ECO:0000313" key="3">
    <source>
        <dbReference type="WBParaSite" id="MCU_012945-RA"/>
    </source>
</evidence>
<protein>
    <submittedName>
        <fullName evidence="3">Malic_M domain-containing protein</fullName>
    </submittedName>
</protein>
<keyword evidence="2" id="KW-1185">Reference proteome</keyword>
<name>A0A0R3UBT2_MESCO</name>